<name>A0A427A8C3_ENSVE</name>
<gene>
    <name evidence="2" type="ORF">B296_00022808</name>
</gene>
<sequence>MMQMFVRQAPCPGPSSLHVAPTAQPGAAWETIIEAKQSSKSMKVLAHRPPPSAAPNVPTSTAPCKEAPTPAAPYKEIFQKFCTGREAIGIETRRCRDLDQ</sequence>
<evidence type="ECO:0000313" key="3">
    <source>
        <dbReference type="Proteomes" id="UP000287651"/>
    </source>
</evidence>
<protein>
    <submittedName>
        <fullName evidence="2">Uncharacterized protein</fullName>
    </submittedName>
</protein>
<reference evidence="2 3" key="1">
    <citation type="journal article" date="2014" name="Agronomy (Basel)">
        <title>A Draft Genome Sequence for Ensete ventricosum, the Drought-Tolerant Tree Against Hunger.</title>
        <authorList>
            <person name="Harrison J."/>
            <person name="Moore K.A."/>
            <person name="Paszkiewicz K."/>
            <person name="Jones T."/>
            <person name="Grant M."/>
            <person name="Ambacheew D."/>
            <person name="Muzemil S."/>
            <person name="Studholme D.J."/>
        </authorList>
    </citation>
    <scope>NUCLEOTIDE SEQUENCE [LARGE SCALE GENOMIC DNA]</scope>
</reference>
<accession>A0A427A8C3</accession>
<evidence type="ECO:0000313" key="2">
    <source>
        <dbReference type="EMBL" id="RRT72408.1"/>
    </source>
</evidence>
<feature type="region of interest" description="Disordered" evidence="1">
    <location>
        <begin position="40"/>
        <end position="68"/>
    </location>
</feature>
<evidence type="ECO:0000256" key="1">
    <source>
        <dbReference type="SAM" id="MobiDB-lite"/>
    </source>
</evidence>
<proteinExistence type="predicted"/>
<dbReference type="EMBL" id="AMZH03003410">
    <property type="protein sequence ID" value="RRT72408.1"/>
    <property type="molecule type" value="Genomic_DNA"/>
</dbReference>
<dbReference type="AlphaFoldDB" id="A0A427A8C3"/>
<comment type="caution">
    <text evidence="2">The sequence shown here is derived from an EMBL/GenBank/DDBJ whole genome shotgun (WGS) entry which is preliminary data.</text>
</comment>
<organism evidence="2 3">
    <name type="scientific">Ensete ventricosum</name>
    <name type="common">Abyssinian banana</name>
    <name type="synonym">Musa ensete</name>
    <dbReference type="NCBI Taxonomy" id="4639"/>
    <lineage>
        <taxon>Eukaryota</taxon>
        <taxon>Viridiplantae</taxon>
        <taxon>Streptophyta</taxon>
        <taxon>Embryophyta</taxon>
        <taxon>Tracheophyta</taxon>
        <taxon>Spermatophyta</taxon>
        <taxon>Magnoliopsida</taxon>
        <taxon>Liliopsida</taxon>
        <taxon>Zingiberales</taxon>
        <taxon>Musaceae</taxon>
        <taxon>Ensete</taxon>
    </lineage>
</organism>
<dbReference type="Proteomes" id="UP000287651">
    <property type="component" value="Unassembled WGS sequence"/>
</dbReference>